<accession>A0A430LTA6</accession>
<proteinExistence type="predicted"/>
<feature type="region of interest" description="Disordered" evidence="1">
    <location>
        <begin position="389"/>
        <end position="481"/>
    </location>
</feature>
<feature type="compositionally biased region" description="Low complexity" evidence="1">
    <location>
        <begin position="159"/>
        <end position="184"/>
    </location>
</feature>
<reference evidence="2 3" key="1">
    <citation type="submission" date="2017-06" db="EMBL/GenBank/DDBJ databases">
        <title>Comparative genomic analysis of Ambrosia Fusariam Clade fungi.</title>
        <authorList>
            <person name="Stajich J.E."/>
            <person name="Carrillo J."/>
            <person name="Kijimoto T."/>
            <person name="Eskalen A."/>
            <person name="O'Donnell K."/>
            <person name="Kasson M."/>
        </authorList>
    </citation>
    <scope>NUCLEOTIDE SEQUENCE [LARGE SCALE GENOMIC DNA]</scope>
    <source>
        <strain evidence="2 3">UCR1854</strain>
    </source>
</reference>
<protein>
    <submittedName>
        <fullName evidence="2">Uncharacterized protein</fullName>
    </submittedName>
</protein>
<feature type="compositionally biased region" description="Basic and acidic residues" evidence="1">
    <location>
        <begin position="407"/>
        <end position="419"/>
    </location>
</feature>
<evidence type="ECO:0000313" key="2">
    <source>
        <dbReference type="EMBL" id="RTE78943.1"/>
    </source>
</evidence>
<organism evidence="2 3">
    <name type="scientific">Fusarium euwallaceae</name>
    <dbReference type="NCBI Taxonomy" id="1147111"/>
    <lineage>
        <taxon>Eukaryota</taxon>
        <taxon>Fungi</taxon>
        <taxon>Dikarya</taxon>
        <taxon>Ascomycota</taxon>
        <taxon>Pezizomycotina</taxon>
        <taxon>Sordariomycetes</taxon>
        <taxon>Hypocreomycetidae</taxon>
        <taxon>Hypocreales</taxon>
        <taxon>Nectriaceae</taxon>
        <taxon>Fusarium</taxon>
        <taxon>Fusarium solani species complex</taxon>
    </lineage>
</organism>
<evidence type="ECO:0000256" key="1">
    <source>
        <dbReference type="SAM" id="MobiDB-lite"/>
    </source>
</evidence>
<sequence length="543" mass="60141">MSQYATIPSTPAQWASIVSKTHETGDPFAIDISQIEPNSFGSASKLKYEDWLLLRVLWKKSDGRPTHQTIFGPIKGSELRAAAERKLAEQSWMNALKKSSNNTMEWSYMAPWKLNLSEIASRRPAVRSQNEGSIYDDADPFRLLVEPSHRRRPHRNTVPRNPAGPSASARSSSQSSSSTFASRESPTRSDELAVSSGSPGSLRGRLGTSSPESGTSFEAKMINKHRPDEALINMTLLLLLQGVCMPLLQPPHREEYGWSIVQKQFSVSYPDPETPPGRSKILTARTDGCLQVRRPNREADKPDVLAIIEVKPYFRSKPKQNEIAVQIQEGAEMASWISTESMKGMLPTKPESNMYRRLLISQDFDEVFITIAEFDDLYVKYIKGDNNIDWLKGSDETSPSRGSRPGVEPKKTPEKKAKDGTQGPPGPGPDSPPGPSAASAHLPFRSRITPAPVTPSRPGSTKPEETPQAPKQGTSTVKGKGAEMESKGFLWMHQFTGFRLQSPADVYELALLLWSLTDYLTGSDAAQSLRYERFVPDRSRGSK</sequence>
<comment type="caution">
    <text evidence="2">The sequence shown here is derived from an EMBL/GenBank/DDBJ whole genome shotgun (WGS) entry which is preliminary data.</text>
</comment>
<dbReference type="EMBL" id="MIKF01000084">
    <property type="protein sequence ID" value="RTE78943.1"/>
    <property type="molecule type" value="Genomic_DNA"/>
</dbReference>
<feature type="region of interest" description="Disordered" evidence="1">
    <location>
        <begin position="146"/>
        <end position="215"/>
    </location>
</feature>
<feature type="compositionally biased region" description="Low complexity" evidence="1">
    <location>
        <begin position="195"/>
        <end position="211"/>
    </location>
</feature>
<name>A0A430LTA6_9HYPO</name>
<feature type="compositionally biased region" description="Pro residues" evidence="1">
    <location>
        <begin position="424"/>
        <end position="435"/>
    </location>
</feature>
<dbReference type="Proteomes" id="UP000287124">
    <property type="component" value="Unassembled WGS sequence"/>
</dbReference>
<gene>
    <name evidence="2" type="ORF">BHE90_006557</name>
</gene>
<dbReference type="AlphaFoldDB" id="A0A430LTA6"/>
<evidence type="ECO:0000313" key="3">
    <source>
        <dbReference type="Proteomes" id="UP000287124"/>
    </source>
</evidence>
<keyword evidence="3" id="KW-1185">Reference proteome</keyword>